<keyword evidence="1" id="KW-0732">Signal</keyword>
<evidence type="ECO:0000313" key="2">
    <source>
        <dbReference type="EMBL" id="SAK82822.1"/>
    </source>
</evidence>
<name>A0A158CKJ1_9BURK</name>
<evidence type="ECO:0000313" key="3">
    <source>
        <dbReference type="Proteomes" id="UP000054851"/>
    </source>
</evidence>
<dbReference type="RefSeq" id="WP_157695868.1">
    <property type="nucleotide sequence ID" value="NZ_FCOA02000024.1"/>
</dbReference>
<evidence type="ECO:0008006" key="4">
    <source>
        <dbReference type="Google" id="ProtNLM"/>
    </source>
</evidence>
<dbReference type="EMBL" id="FCOA02000024">
    <property type="protein sequence ID" value="SAK82822.1"/>
    <property type="molecule type" value="Genomic_DNA"/>
</dbReference>
<keyword evidence="3" id="KW-1185">Reference proteome</keyword>
<feature type="chain" id="PRO_5007623011" description="Ig-like domain-containing protein" evidence="1">
    <location>
        <begin position="26"/>
        <end position="125"/>
    </location>
</feature>
<proteinExistence type="predicted"/>
<evidence type="ECO:0000256" key="1">
    <source>
        <dbReference type="SAM" id="SignalP"/>
    </source>
</evidence>
<dbReference type="STRING" id="1777140.AWB79_05535"/>
<accession>A0A158CKJ1</accession>
<sequence>MNRKGIAIVALAIGTFVSLVPPALAKSPRSANSVSLTCNPTGRDAPSGTPIMACSVAGERTGSTIERYNWAGTNATISNTFLKTADVYCTSSNSEARITAFSEGSPESSDSVATTVIPCFGQNFF</sequence>
<organism evidence="2 3">
    <name type="scientific">Caballeronia hypogeia</name>
    <dbReference type="NCBI Taxonomy" id="1777140"/>
    <lineage>
        <taxon>Bacteria</taxon>
        <taxon>Pseudomonadati</taxon>
        <taxon>Pseudomonadota</taxon>
        <taxon>Betaproteobacteria</taxon>
        <taxon>Burkholderiales</taxon>
        <taxon>Burkholderiaceae</taxon>
        <taxon>Caballeronia</taxon>
    </lineage>
</organism>
<reference evidence="2" key="1">
    <citation type="submission" date="2016-01" db="EMBL/GenBank/DDBJ databases">
        <authorList>
            <person name="Peeters C."/>
        </authorList>
    </citation>
    <scope>NUCLEOTIDE SEQUENCE</scope>
    <source>
        <strain evidence="2">LMG 29322</strain>
    </source>
</reference>
<comment type="caution">
    <text evidence="2">The sequence shown here is derived from an EMBL/GenBank/DDBJ whole genome shotgun (WGS) entry which is preliminary data.</text>
</comment>
<dbReference type="AlphaFoldDB" id="A0A158CKJ1"/>
<protein>
    <recommendedName>
        <fullName evidence="4">Ig-like domain-containing protein</fullName>
    </recommendedName>
</protein>
<feature type="signal peptide" evidence="1">
    <location>
        <begin position="1"/>
        <end position="25"/>
    </location>
</feature>
<dbReference type="Proteomes" id="UP000054851">
    <property type="component" value="Unassembled WGS sequence"/>
</dbReference>
<gene>
    <name evidence="2" type="ORF">AWB79_05535</name>
</gene>